<comment type="catalytic activity">
    <reaction evidence="6">
        <text>arsenic triglutathione + [thioredoxin]-dithiol + S-adenosyl-L-methionine + 2 H2O = methylarsonous acid + [thioredoxin]-disulfide + 3 glutathione + S-adenosyl-L-homocysteine + H(+)</text>
        <dbReference type="Rhea" id="RHEA:69460"/>
        <dbReference type="Rhea" id="RHEA-COMP:10698"/>
        <dbReference type="Rhea" id="RHEA-COMP:10700"/>
        <dbReference type="ChEBI" id="CHEBI:15377"/>
        <dbReference type="ChEBI" id="CHEBI:15378"/>
        <dbReference type="ChEBI" id="CHEBI:17826"/>
        <dbReference type="ChEBI" id="CHEBI:29950"/>
        <dbReference type="ChEBI" id="CHEBI:50058"/>
        <dbReference type="ChEBI" id="CHEBI:57856"/>
        <dbReference type="ChEBI" id="CHEBI:57925"/>
        <dbReference type="ChEBI" id="CHEBI:59789"/>
        <dbReference type="ChEBI" id="CHEBI:183640"/>
        <dbReference type="EC" id="2.1.1.137"/>
    </reaction>
</comment>
<dbReference type="InterPro" id="IPR029063">
    <property type="entry name" value="SAM-dependent_MTases_sf"/>
</dbReference>
<dbReference type="InterPro" id="IPR025714">
    <property type="entry name" value="Methyltranfer_dom"/>
</dbReference>
<comment type="catalytic activity">
    <reaction evidence="7">
        <text>arsenic triglutathione + 2 [thioredoxin]-dithiol + 2 S-adenosyl-L-methionine + H2O = dimethylarsinous acid + 2 [thioredoxin]-disulfide + 3 glutathione + 2 S-adenosyl-L-homocysteine + 2 H(+)</text>
        <dbReference type="Rhea" id="RHEA:69464"/>
        <dbReference type="Rhea" id="RHEA-COMP:10698"/>
        <dbReference type="Rhea" id="RHEA-COMP:10700"/>
        <dbReference type="ChEBI" id="CHEBI:15377"/>
        <dbReference type="ChEBI" id="CHEBI:15378"/>
        <dbReference type="ChEBI" id="CHEBI:23808"/>
        <dbReference type="ChEBI" id="CHEBI:29950"/>
        <dbReference type="ChEBI" id="CHEBI:50058"/>
        <dbReference type="ChEBI" id="CHEBI:57856"/>
        <dbReference type="ChEBI" id="CHEBI:57925"/>
        <dbReference type="ChEBI" id="CHEBI:59789"/>
        <dbReference type="ChEBI" id="CHEBI:183640"/>
        <dbReference type="EC" id="2.1.1.137"/>
    </reaction>
</comment>
<dbReference type="EMBL" id="CP117812">
    <property type="protein sequence ID" value="WDE98459.1"/>
    <property type="molecule type" value="Genomic_DNA"/>
</dbReference>
<evidence type="ECO:0000256" key="1">
    <source>
        <dbReference type="ARBA" id="ARBA00022679"/>
    </source>
</evidence>
<comment type="similarity">
    <text evidence="3">Belongs to the methyltransferase superfamily. Arsenite methyltransferase family.</text>
</comment>
<keyword evidence="11" id="KW-1185">Reference proteome</keyword>
<dbReference type="CDD" id="cd02440">
    <property type="entry name" value="AdoMet_MTases"/>
    <property type="match status" value="1"/>
</dbReference>
<evidence type="ECO:0000259" key="9">
    <source>
        <dbReference type="Pfam" id="PF13847"/>
    </source>
</evidence>
<proteinExistence type="inferred from homology"/>
<dbReference type="InterPro" id="IPR026669">
    <property type="entry name" value="Arsenite_MeTrfase-like"/>
</dbReference>
<dbReference type="PANTHER" id="PTHR43675">
    <property type="entry name" value="ARSENITE METHYLTRANSFERASE"/>
    <property type="match status" value="1"/>
</dbReference>
<name>A0ABY7VYX0_9BACT</name>
<keyword evidence="10" id="KW-0489">Methyltransferase</keyword>
<dbReference type="PANTHER" id="PTHR43675:SF8">
    <property type="entry name" value="ARSENITE METHYLTRANSFERASE"/>
    <property type="match status" value="1"/>
</dbReference>
<evidence type="ECO:0000256" key="3">
    <source>
        <dbReference type="ARBA" id="ARBA00034487"/>
    </source>
</evidence>
<evidence type="ECO:0000256" key="6">
    <source>
        <dbReference type="ARBA" id="ARBA00047941"/>
    </source>
</evidence>
<comment type="catalytic activity">
    <reaction evidence="8">
        <text>arsenic triglutathione + 3 [thioredoxin]-dithiol + 3 S-adenosyl-L-methionine = trimethylarsine + 3 [thioredoxin]-disulfide + 3 glutathione + 3 S-adenosyl-L-homocysteine + 3 H(+)</text>
        <dbReference type="Rhea" id="RHEA:69432"/>
        <dbReference type="Rhea" id="RHEA-COMP:10698"/>
        <dbReference type="Rhea" id="RHEA-COMP:10700"/>
        <dbReference type="ChEBI" id="CHEBI:15378"/>
        <dbReference type="ChEBI" id="CHEBI:27130"/>
        <dbReference type="ChEBI" id="CHEBI:29950"/>
        <dbReference type="ChEBI" id="CHEBI:50058"/>
        <dbReference type="ChEBI" id="CHEBI:57856"/>
        <dbReference type="ChEBI" id="CHEBI:57925"/>
        <dbReference type="ChEBI" id="CHEBI:59789"/>
        <dbReference type="ChEBI" id="CHEBI:183640"/>
        <dbReference type="EC" id="2.1.1.137"/>
    </reaction>
</comment>
<evidence type="ECO:0000256" key="8">
    <source>
        <dbReference type="ARBA" id="ARBA00048428"/>
    </source>
</evidence>
<feature type="domain" description="Methyltransferase" evidence="9">
    <location>
        <begin position="58"/>
        <end position="208"/>
    </location>
</feature>
<evidence type="ECO:0000256" key="4">
    <source>
        <dbReference type="ARBA" id="ARBA00034521"/>
    </source>
</evidence>
<dbReference type="EC" id="2.1.1.137" evidence="4"/>
<protein>
    <recommendedName>
        <fullName evidence="5">Arsenite methyltransferase</fullName>
        <ecNumber evidence="4">2.1.1.137</ecNumber>
    </recommendedName>
</protein>
<gene>
    <name evidence="10" type="ORF">PQO03_21855</name>
</gene>
<evidence type="ECO:0000256" key="2">
    <source>
        <dbReference type="ARBA" id="ARBA00022691"/>
    </source>
</evidence>
<accession>A0ABY7VYX0</accession>
<dbReference type="Pfam" id="PF13847">
    <property type="entry name" value="Methyltransf_31"/>
    <property type="match status" value="1"/>
</dbReference>
<dbReference type="SUPFAM" id="SSF53335">
    <property type="entry name" value="S-adenosyl-L-methionine-dependent methyltransferases"/>
    <property type="match status" value="1"/>
</dbReference>
<dbReference type="GO" id="GO:0032259">
    <property type="term" value="P:methylation"/>
    <property type="evidence" value="ECO:0007669"/>
    <property type="project" value="UniProtKB-KW"/>
</dbReference>
<evidence type="ECO:0000256" key="5">
    <source>
        <dbReference type="ARBA" id="ARBA00034545"/>
    </source>
</evidence>
<dbReference type="Gene3D" id="3.40.50.150">
    <property type="entry name" value="Vaccinia Virus protein VP39"/>
    <property type="match status" value="1"/>
</dbReference>
<evidence type="ECO:0000256" key="7">
    <source>
        <dbReference type="ARBA" id="ARBA00047943"/>
    </source>
</evidence>
<evidence type="ECO:0000313" key="10">
    <source>
        <dbReference type="EMBL" id="WDE98459.1"/>
    </source>
</evidence>
<evidence type="ECO:0000313" key="11">
    <source>
        <dbReference type="Proteomes" id="UP001214250"/>
    </source>
</evidence>
<keyword evidence="1" id="KW-0808">Transferase</keyword>
<organism evidence="10 11">
    <name type="scientific">Lentisphaera profundi</name>
    <dbReference type="NCBI Taxonomy" id="1658616"/>
    <lineage>
        <taxon>Bacteria</taxon>
        <taxon>Pseudomonadati</taxon>
        <taxon>Lentisphaerota</taxon>
        <taxon>Lentisphaeria</taxon>
        <taxon>Lentisphaerales</taxon>
        <taxon>Lentisphaeraceae</taxon>
        <taxon>Lentisphaera</taxon>
    </lineage>
</organism>
<sequence>MSKIVESVRERYSEAAKEQEAELCCPTGYSDQELSHIPKEVTDVSYGCGNPTAFRSLKEDAVIVDLGSGAGIDCFIAAKKVGASGKVYGIDMTDTMLDKARKNQVLVAQSLGYDNVEFLKGTIDELPLEDGIADTIISNCVINLASDKDKVFREIYRVLKDEGTFSVSDIVSDQEVPQHLKDDEHLWSGCLSGAETTQSYLKSMESAGFFGLEVLKSFVWQEIEGIKFISITVRGHKLVRSPECLYKGQAATYIGPMREAKDDEDHLFLRGIPQEVCTETAKRLSMPPYKGQFLISNPDDEKEVLECCPSDDTEEACC</sequence>
<dbReference type="GO" id="GO:0008168">
    <property type="term" value="F:methyltransferase activity"/>
    <property type="evidence" value="ECO:0007669"/>
    <property type="project" value="UniProtKB-KW"/>
</dbReference>
<dbReference type="Proteomes" id="UP001214250">
    <property type="component" value="Chromosome 2"/>
</dbReference>
<reference evidence="10 11" key="1">
    <citation type="submission" date="2023-02" db="EMBL/GenBank/DDBJ databases">
        <title>Genome sequence of Lentisphaera profundi SAORIC-696.</title>
        <authorList>
            <person name="Kim e."/>
            <person name="Cho J.-C."/>
            <person name="Choi A."/>
            <person name="Kang I."/>
        </authorList>
    </citation>
    <scope>NUCLEOTIDE SEQUENCE [LARGE SCALE GENOMIC DNA]</scope>
    <source>
        <strain evidence="10 11">SAORIC-696</strain>
    </source>
</reference>
<dbReference type="RefSeq" id="WP_274153330.1">
    <property type="nucleotide sequence ID" value="NZ_CP117812.1"/>
</dbReference>
<keyword evidence="2" id="KW-0949">S-adenosyl-L-methionine</keyword>